<name>A0A7S0BTR0_9RHOD</name>
<evidence type="ECO:0000313" key="1">
    <source>
        <dbReference type="EMBL" id="CAD8403300.1"/>
    </source>
</evidence>
<sequence>MTAHSWVVRRYFAFVKRNRDALIQRNALNTNVLLGRPVNLSRNQLMVAENSKCLRDRRTGVIPRPSGPSLKKRNALRRTITTLSDASGAFAARSKALVLEELRGKTTATNRNSVSAVLDSARSRV</sequence>
<dbReference type="AlphaFoldDB" id="A0A7S0BTR0"/>
<proteinExistence type="predicted"/>
<accession>A0A7S0BTR0</accession>
<dbReference type="EMBL" id="HBEK01024299">
    <property type="protein sequence ID" value="CAD8403300.1"/>
    <property type="molecule type" value="Transcribed_RNA"/>
</dbReference>
<reference evidence="1" key="1">
    <citation type="submission" date="2021-01" db="EMBL/GenBank/DDBJ databases">
        <authorList>
            <person name="Corre E."/>
            <person name="Pelletier E."/>
            <person name="Niang G."/>
            <person name="Scheremetjew M."/>
            <person name="Finn R."/>
            <person name="Kale V."/>
            <person name="Holt S."/>
            <person name="Cochrane G."/>
            <person name="Meng A."/>
            <person name="Brown T."/>
            <person name="Cohen L."/>
        </authorList>
    </citation>
    <scope>NUCLEOTIDE SEQUENCE</scope>
    <source>
        <strain evidence="1">UTEX LB 2760</strain>
    </source>
</reference>
<protein>
    <submittedName>
        <fullName evidence="1">Uncharacterized protein</fullName>
    </submittedName>
</protein>
<gene>
    <name evidence="1" type="ORF">RMAR0315_LOCUS13309</name>
</gene>
<organism evidence="1">
    <name type="scientific">Rhodosorus marinus</name>
    <dbReference type="NCBI Taxonomy" id="101924"/>
    <lineage>
        <taxon>Eukaryota</taxon>
        <taxon>Rhodophyta</taxon>
        <taxon>Stylonematophyceae</taxon>
        <taxon>Stylonematales</taxon>
        <taxon>Stylonemataceae</taxon>
        <taxon>Rhodosorus</taxon>
    </lineage>
</organism>